<sequence length="140" mass="16151">MTKHLLRKSGQQQQEQISKNLEVPIEPAVEPVEEEPTPAPEEKPSYVEVAKKAKADPNEIITLRKHQKHSKKRKLETDEDVVSLDLNKKVLGTERHEKKRDFKKKKPKFDPYANVDDSAIKAPKKVNKLRAGKHAVYRKK</sequence>
<accession>A0ACB5TCF1</accession>
<gene>
    <name evidence="1" type="ORF">Amon02_000771000</name>
</gene>
<dbReference type="EMBL" id="BSXS01006518">
    <property type="protein sequence ID" value="GME85652.1"/>
    <property type="molecule type" value="Genomic_DNA"/>
</dbReference>
<evidence type="ECO:0000313" key="2">
    <source>
        <dbReference type="Proteomes" id="UP001165064"/>
    </source>
</evidence>
<keyword evidence="2" id="KW-1185">Reference proteome</keyword>
<reference evidence="1" key="1">
    <citation type="submission" date="2023-04" db="EMBL/GenBank/DDBJ databases">
        <title>Ambrosiozyma monospora NBRC 10751.</title>
        <authorList>
            <person name="Ichikawa N."/>
            <person name="Sato H."/>
            <person name="Tonouchi N."/>
        </authorList>
    </citation>
    <scope>NUCLEOTIDE SEQUENCE</scope>
    <source>
        <strain evidence="1">NBRC 10751</strain>
    </source>
</reference>
<dbReference type="Proteomes" id="UP001165064">
    <property type="component" value="Unassembled WGS sequence"/>
</dbReference>
<name>A0ACB5TCF1_AMBMO</name>
<comment type="caution">
    <text evidence="1">The sequence shown here is derived from an EMBL/GenBank/DDBJ whole genome shotgun (WGS) entry which is preliminary data.</text>
</comment>
<protein>
    <submittedName>
        <fullName evidence="1">Unnamed protein product</fullName>
    </submittedName>
</protein>
<evidence type="ECO:0000313" key="1">
    <source>
        <dbReference type="EMBL" id="GME85652.1"/>
    </source>
</evidence>
<organism evidence="1 2">
    <name type="scientific">Ambrosiozyma monospora</name>
    <name type="common">Yeast</name>
    <name type="synonym">Endomycopsis monosporus</name>
    <dbReference type="NCBI Taxonomy" id="43982"/>
    <lineage>
        <taxon>Eukaryota</taxon>
        <taxon>Fungi</taxon>
        <taxon>Dikarya</taxon>
        <taxon>Ascomycota</taxon>
        <taxon>Saccharomycotina</taxon>
        <taxon>Pichiomycetes</taxon>
        <taxon>Pichiales</taxon>
        <taxon>Pichiaceae</taxon>
        <taxon>Ambrosiozyma</taxon>
    </lineage>
</organism>
<proteinExistence type="predicted"/>